<dbReference type="OrthoDB" id="410315at2759"/>
<evidence type="ECO:0000256" key="5">
    <source>
        <dbReference type="SAM" id="MobiDB-lite"/>
    </source>
</evidence>
<evidence type="ECO:0000256" key="2">
    <source>
        <dbReference type="ARBA" id="ARBA00022692"/>
    </source>
</evidence>
<dbReference type="InterPro" id="IPR006202">
    <property type="entry name" value="Neur_chan_lig-bd"/>
</dbReference>
<dbReference type="FunFam" id="1.20.58.390:FF:000043">
    <property type="entry name" value="AcetylCholine Receptor"/>
    <property type="match status" value="1"/>
</dbReference>
<dbReference type="Gene3D" id="2.70.170.10">
    <property type="entry name" value="Neurotransmitter-gated ion-channel ligand-binding domain"/>
    <property type="match status" value="1"/>
</dbReference>
<dbReference type="SUPFAM" id="SSF63712">
    <property type="entry name" value="Nicotinic receptor ligand binding domain-like"/>
    <property type="match status" value="1"/>
</dbReference>
<dbReference type="GO" id="GO:0005230">
    <property type="term" value="F:extracellular ligand-gated monoatomic ion channel activity"/>
    <property type="evidence" value="ECO:0007669"/>
    <property type="project" value="InterPro"/>
</dbReference>
<evidence type="ECO:0000256" key="7">
    <source>
        <dbReference type="SAM" id="SignalP"/>
    </source>
</evidence>
<dbReference type="Pfam" id="PF02931">
    <property type="entry name" value="Neur_chan_LBD"/>
    <property type="match status" value="1"/>
</dbReference>
<dbReference type="CDD" id="cd18997">
    <property type="entry name" value="LGIC_ECD_nAChR"/>
    <property type="match status" value="1"/>
</dbReference>
<sequence length="523" mass="58698">MAQHLHGPASIFPRVASALLVACLLLLKEPDLYSCMSPDKPAASKLMETLTKNYGPVTVRPIYDASQPTGVAIRIFVTQIIELNEREQFVQISGFMRLKWHDAFLAWNRTNYPGVERLYISTKDIWTPDITMYTNVARSNGVDEFFERTKDIPTIVTPDGMVSWNFPAILKSSCQIDSLLFPFDIQRCDLVFASWVYTILDIDLFRDNETDQNFSAYFVPNGVWELTDVLVTREEVIYPCCPDTFPVVTFSLHLTRRPLHYILSILLPGILLAIISLSIYVLPPDSGEKISLGVTTLLALLLFQELISGSLPPSSDATPIIGYFFTPMVVIGCTSVLSSVLILNIHHRVIYRPVPRWLRYLILRVLAPILCYRHGQETLYSFENSGPTRSATIIESWPRASTNNVRESSAEGVGYANGHEGGSDDRGLGGDADGIPMNSLGCELDPRRCCHHPCCRELLKTVERMLDTRREGHSDPPIREWQEVALVLDRFMLLVSALTMAASITVTTVMFVIHSQSPTVKQL</sequence>
<dbReference type="GO" id="GO:0016020">
    <property type="term" value="C:membrane"/>
    <property type="evidence" value="ECO:0007669"/>
    <property type="project" value="UniProtKB-SubCell"/>
</dbReference>
<feature type="chain" id="PRO_5034214020" evidence="7">
    <location>
        <begin position="19"/>
        <end position="523"/>
    </location>
</feature>
<organism evidence="10 11">
    <name type="scientific">Acanthaster planci</name>
    <name type="common">Crown-of-thorns starfish</name>
    <dbReference type="NCBI Taxonomy" id="133434"/>
    <lineage>
        <taxon>Eukaryota</taxon>
        <taxon>Metazoa</taxon>
        <taxon>Echinodermata</taxon>
        <taxon>Eleutherozoa</taxon>
        <taxon>Asterozoa</taxon>
        <taxon>Asteroidea</taxon>
        <taxon>Valvatacea</taxon>
        <taxon>Valvatida</taxon>
        <taxon>Acanthasteridae</taxon>
        <taxon>Acanthaster</taxon>
    </lineage>
</organism>
<dbReference type="PANTHER" id="PTHR18945">
    <property type="entry name" value="NEUROTRANSMITTER GATED ION CHANNEL"/>
    <property type="match status" value="1"/>
</dbReference>
<gene>
    <name evidence="11" type="primary">LOC110989419</name>
</gene>
<keyword evidence="2 6" id="KW-0812">Transmembrane</keyword>
<feature type="transmembrane region" description="Helical" evidence="6">
    <location>
        <begin position="320"/>
        <end position="345"/>
    </location>
</feature>
<dbReference type="PRINTS" id="PR00252">
    <property type="entry name" value="NRIONCHANNEL"/>
</dbReference>
<dbReference type="InterPro" id="IPR006029">
    <property type="entry name" value="Neurotrans-gated_channel_TM"/>
</dbReference>
<evidence type="ECO:0000313" key="11">
    <source>
        <dbReference type="RefSeq" id="XP_022109484.1"/>
    </source>
</evidence>
<feature type="signal peptide" evidence="7">
    <location>
        <begin position="1"/>
        <end position="18"/>
    </location>
</feature>
<comment type="subcellular location">
    <subcellularLocation>
        <location evidence="1">Membrane</location>
        <topology evidence="1">Multi-pass membrane protein</topology>
    </subcellularLocation>
</comment>
<keyword evidence="7" id="KW-0732">Signal</keyword>
<dbReference type="FunFam" id="2.70.170.10:FF:000030">
    <property type="entry name" value="AcetylCholine Receptor"/>
    <property type="match status" value="1"/>
</dbReference>
<feature type="transmembrane region" description="Helical" evidence="6">
    <location>
        <begin position="491"/>
        <end position="513"/>
    </location>
</feature>
<feature type="domain" description="Neurotransmitter-gated ion-channel transmembrane" evidence="9">
    <location>
        <begin position="265"/>
        <end position="501"/>
    </location>
</feature>
<feature type="region of interest" description="Disordered" evidence="5">
    <location>
        <begin position="404"/>
        <end position="430"/>
    </location>
</feature>
<feature type="domain" description="Neurotransmitter-gated ion-channel ligand-binding" evidence="8">
    <location>
        <begin position="44"/>
        <end position="258"/>
    </location>
</feature>
<feature type="transmembrane region" description="Helical" evidence="6">
    <location>
        <begin position="261"/>
        <end position="283"/>
    </location>
</feature>
<accession>A0A8B7ZVP2</accession>
<feature type="transmembrane region" description="Helical" evidence="6">
    <location>
        <begin position="290"/>
        <end position="308"/>
    </location>
</feature>
<dbReference type="Proteomes" id="UP000694845">
    <property type="component" value="Unplaced"/>
</dbReference>
<keyword evidence="3 6" id="KW-1133">Transmembrane helix</keyword>
<dbReference type="AlphaFoldDB" id="A0A8B7ZVP2"/>
<protein>
    <submittedName>
        <fullName evidence="11">Neuronal acetylcholine receptor subunit alpha-10-like isoform X2</fullName>
    </submittedName>
</protein>
<name>A0A8B7ZVP2_ACAPL</name>
<keyword evidence="4 6" id="KW-0472">Membrane</keyword>
<dbReference type="GeneID" id="110989419"/>
<evidence type="ECO:0000313" key="10">
    <source>
        <dbReference type="Proteomes" id="UP000694845"/>
    </source>
</evidence>
<dbReference type="SUPFAM" id="SSF90112">
    <property type="entry name" value="Neurotransmitter-gated ion-channel transmembrane pore"/>
    <property type="match status" value="1"/>
</dbReference>
<dbReference type="InterPro" id="IPR006201">
    <property type="entry name" value="Neur_channel"/>
</dbReference>
<dbReference type="Gene3D" id="1.20.58.390">
    <property type="entry name" value="Neurotransmitter-gated ion-channel transmembrane domain"/>
    <property type="match status" value="1"/>
</dbReference>
<proteinExistence type="predicted"/>
<evidence type="ECO:0000256" key="3">
    <source>
        <dbReference type="ARBA" id="ARBA00022989"/>
    </source>
</evidence>
<reference evidence="11" key="1">
    <citation type="submission" date="2025-08" db="UniProtKB">
        <authorList>
            <consortium name="RefSeq"/>
        </authorList>
    </citation>
    <scope>IDENTIFICATION</scope>
</reference>
<dbReference type="Pfam" id="PF02932">
    <property type="entry name" value="Neur_chan_memb"/>
    <property type="match status" value="1"/>
</dbReference>
<evidence type="ECO:0000259" key="8">
    <source>
        <dbReference type="Pfam" id="PF02931"/>
    </source>
</evidence>
<dbReference type="InterPro" id="IPR036734">
    <property type="entry name" value="Neur_chan_lig-bd_sf"/>
</dbReference>
<keyword evidence="10" id="KW-1185">Reference proteome</keyword>
<evidence type="ECO:0000256" key="6">
    <source>
        <dbReference type="SAM" id="Phobius"/>
    </source>
</evidence>
<dbReference type="CDD" id="cd19051">
    <property type="entry name" value="LGIC_TM_cation"/>
    <property type="match status" value="1"/>
</dbReference>
<evidence type="ECO:0000256" key="1">
    <source>
        <dbReference type="ARBA" id="ARBA00004141"/>
    </source>
</evidence>
<evidence type="ECO:0000259" key="9">
    <source>
        <dbReference type="Pfam" id="PF02932"/>
    </source>
</evidence>
<dbReference type="RefSeq" id="XP_022109484.1">
    <property type="nucleotide sequence ID" value="XM_022253792.1"/>
</dbReference>
<dbReference type="InterPro" id="IPR036719">
    <property type="entry name" value="Neuro-gated_channel_TM_sf"/>
</dbReference>
<evidence type="ECO:0000256" key="4">
    <source>
        <dbReference type="ARBA" id="ARBA00023136"/>
    </source>
</evidence>
<dbReference type="InterPro" id="IPR038050">
    <property type="entry name" value="Neuro_actylchol_rec"/>
</dbReference>
<dbReference type="GO" id="GO:0004888">
    <property type="term" value="F:transmembrane signaling receptor activity"/>
    <property type="evidence" value="ECO:0007669"/>
    <property type="project" value="InterPro"/>
</dbReference>